<reference evidence="3 4" key="2">
    <citation type="journal article" date="2010" name="Stand. Genomic Sci.">
        <title>Complete genome sequence of Xylanimonas cellulosilytica type strain (XIL07).</title>
        <authorList>
            <person name="Foster B."/>
            <person name="Pukall R."/>
            <person name="Abt B."/>
            <person name="Nolan M."/>
            <person name="Glavina Del Rio T."/>
            <person name="Chen F."/>
            <person name="Lucas S."/>
            <person name="Tice H."/>
            <person name="Pitluck S."/>
            <person name="Cheng J.-F."/>
            <person name="Chertkov O."/>
            <person name="Brettin T."/>
            <person name="Han C."/>
            <person name="Detter J.C."/>
            <person name="Bruce D."/>
            <person name="Goodwin L."/>
            <person name="Ivanova N."/>
            <person name="Mavromatis K."/>
            <person name="Pati A."/>
            <person name="Mikhailova N."/>
            <person name="Chen A."/>
            <person name="Palaniappan K."/>
            <person name="Land M."/>
            <person name="Hauser L."/>
            <person name="Chang Y.-J."/>
            <person name="Jeffries C.D."/>
            <person name="Chain P."/>
            <person name="Rohde M."/>
            <person name="Goeker M."/>
            <person name="Bristow J."/>
            <person name="Eisen J.A."/>
            <person name="Markowitz V."/>
            <person name="Hugenholtz P."/>
            <person name="Kyrpides N.C."/>
            <person name="Klenk H.-P."/>
            <person name="Lapidus A."/>
        </authorList>
    </citation>
    <scope>NUCLEOTIDE SEQUENCE [LARGE SCALE GENOMIC DNA]</scope>
    <source>
        <strain evidence="4">DSM 15894 / CECT 5975 / LMG 20990 / XIL07</strain>
    </source>
</reference>
<dbReference type="HOGENOM" id="CLU_855130_0_0_11"/>
<dbReference type="Proteomes" id="UP000002255">
    <property type="component" value="Chromosome"/>
</dbReference>
<keyword evidence="2" id="KW-1133">Transmembrane helix</keyword>
<keyword evidence="2" id="KW-0472">Membrane</keyword>
<feature type="transmembrane region" description="Helical" evidence="2">
    <location>
        <begin position="230"/>
        <end position="252"/>
    </location>
</feature>
<name>D1BYJ3_XYLCX</name>
<dbReference type="EMBL" id="CP001821">
    <property type="protein sequence ID" value="ACZ31865.1"/>
    <property type="molecule type" value="Genomic_DNA"/>
</dbReference>
<proteinExistence type="predicted"/>
<evidence type="ECO:0000256" key="1">
    <source>
        <dbReference type="SAM" id="MobiDB-lite"/>
    </source>
</evidence>
<protein>
    <submittedName>
        <fullName evidence="3">Uncharacterized protein</fullName>
    </submittedName>
</protein>
<reference evidence="4" key="1">
    <citation type="submission" date="2009-11" db="EMBL/GenBank/DDBJ databases">
        <title>The complete chromosome of Xylanimonas cellulosilytica DSM 15894.</title>
        <authorList>
            <consortium name="US DOE Joint Genome Institute (JGI-PGF)"/>
            <person name="Lucas S."/>
            <person name="Copeland A."/>
            <person name="Lapidus A."/>
            <person name="Glavina del Rio T."/>
            <person name="Dalin E."/>
            <person name="Tice H."/>
            <person name="Bruce D."/>
            <person name="Goodwin L."/>
            <person name="Pitluck S."/>
            <person name="Kyrpides N."/>
            <person name="Mavromatis K."/>
            <person name="Ivanova N."/>
            <person name="Mikhailova N."/>
            <person name="Foster B."/>
            <person name="Clum A."/>
            <person name="Brettin T."/>
            <person name="Detter J.C."/>
            <person name="Han C."/>
            <person name="Larimer F."/>
            <person name="Land M."/>
            <person name="Hauser L."/>
            <person name="Markowitz V."/>
            <person name="Cheng J.F."/>
            <person name="Hugenholtz P."/>
            <person name="Woyke T."/>
            <person name="Wu D."/>
            <person name="Gehrich-Schroeter G."/>
            <person name="Schneider S."/>
            <person name="Pukall S.R."/>
            <person name="Klenk H.P."/>
            <person name="Eisen J.A."/>
        </authorList>
    </citation>
    <scope>NUCLEOTIDE SEQUENCE [LARGE SCALE GENOMIC DNA]</scope>
    <source>
        <strain evidence="4">DSM 15894 / CECT 5975 / LMG 20990 / XIL07</strain>
    </source>
</reference>
<gene>
    <name evidence="3" type="ordered locus">Xcel_2852</name>
</gene>
<feature type="region of interest" description="Disordered" evidence="1">
    <location>
        <begin position="291"/>
        <end position="325"/>
    </location>
</feature>
<accession>D1BYJ3</accession>
<dbReference type="AlphaFoldDB" id="D1BYJ3"/>
<evidence type="ECO:0000313" key="4">
    <source>
        <dbReference type="Proteomes" id="UP000002255"/>
    </source>
</evidence>
<organism evidence="3 4">
    <name type="scientific">Xylanimonas cellulosilytica (strain DSM 15894 / JCM 12276 / CECT 5975 / KCTC 9989 / LMG 20990 / NBRC 107835 / XIL07)</name>
    <dbReference type="NCBI Taxonomy" id="446471"/>
    <lineage>
        <taxon>Bacteria</taxon>
        <taxon>Bacillati</taxon>
        <taxon>Actinomycetota</taxon>
        <taxon>Actinomycetes</taxon>
        <taxon>Micrococcales</taxon>
        <taxon>Promicromonosporaceae</taxon>
        <taxon>Xylanimonas</taxon>
    </lineage>
</organism>
<evidence type="ECO:0000313" key="3">
    <source>
        <dbReference type="EMBL" id="ACZ31865.1"/>
    </source>
</evidence>
<dbReference type="RefSeq" id="WP_012879607.1">
    <property type="nucleotide sequence ID" value="NC_013530.1"/>
</dbReference>
<feature type="compositionally biased region" description="Basic and acidic residues" evidence="1">
    <location>
        <begin position="308"/>
        <end position="325"/>
    </location>
</feature>
<sequence>MALLGLVDDDGDDPLDSLLLALSDPASATKMRGIEHISYVDQDPVRARGLIAGGAADWVVVLDSHQKPADIVVGPRFVSLAGPDQWDFTKGLSVPGISTHVPVSVVDVLRTTATATVDAAATKPSDGTVPVLAPQRGGLPAAFVSSASPDCGLWDFVPEAERAALATQMLRAEAGLPPTPALEAERLALERQRVEFEAQRVAYFATAVAASSEYVEQRKKWKELADTASAVLRWALIASAVLTAGVLLLAGLGKLDGWQSALIIFVLGVVAISPSVLLLLERPLAGVDAFQPPGPAGAASGPTSGKSDGGKSDDGKSKAKKPDAA</sequence>
<keyword evidence="2" id="KW-0812">Transmembrane</keyword>
<feature type="transmembrane region" description="Helical" evidence="2">
    <location>
        <begin position="258"/>
        <end position="280"/>
    </location>
</feature>
<dbReference type="KEGG" id="xce:Xcel_2852"/>
<keyword evidence="4" id="KW-1185">Reference proteome</keyword>
<feature type="compositionally biased region" description="Low complexity" evidence="1">
    <location>
        <begin position="296"/>
        <end position="306"/>
    </location>
</feature>
<dbReference type="OrthoDB" id="4775265at2"/>
<evidence type="ECO:0000256" key="2">
    <source>
        <dbReference type="SAM" id="Phobius"/>
    </source>
</evidence>